<accession>A0A2U1CT45</accession>
<evidence type="ECO:0000256" key="1">
    <source>
        <dbReference type="SAM" id="Phobius"/>
    </source>
</evidence>
<comment type="caution">
    <text evidence="2">The sequence shown here is derived from an EMBL/GenBank/DDBJ whole genome shotgun (WGS) entry which is preliminary data.</text>
</comment>
<feature type="transmembrane region" description="Helical" evidence="1">
    <location>
        <begin position="12"/>
        <end position="32"/>
    </location>
</feature>
<proteinExistence type="predicted"/>
<feature type="transmembrane region" description="Helical" evidence="1">
    <location>
        <begin position="66"/>
        <end position="86"/>
    </location>
</feature>
<sequence>MLNHPDAQRTRMACQGLYAALIVSLIVTSFWPGPEADVSLALILTVKLLPLLPFIPAVYQGHNRGLIWLSFVLIFYFTQFTVDVWLSQGEVAPVINAALSLLLFSVAMIHLKVNRRTRSQ</sequence>
<keyword evidence="1" id="KW-0472">Membrane</keyword>
<dbReference type="EMBL" id="QEKQ01000012">
    <property type="protein sequence ID" value="PVY69612.1"/>
    <property type="molecule type" value="Genomic_DNA"/>
</dbReference>
<evidence type="ECO:0000313" key="2">
    <source>
        <dbReference type="EMBL" id="PVY69612.1"/>
    </source>
</evidence>
<dbReference type="RefSeq" id="WP_116919884.1">
    <property type="nucleotide sequence ID" value="NZ_QEKQ01000012.1"/>
</dbReference>
<keyword evidence="1" id="KW-1133">Transmembrane helix</keyword>
<keyword evidence="1" id="KW-0812">Transmembrane</keyword>
<organism evidence="2 3">
    <name type="scientific">Tamilnaduibacter salinus</name>
    <dbReference type="NCBI Taxonomy" id="1484056"/>
    <lineage>
        <taxon>Bacteria</taxon>
        <taxon>Pseudomonadati</taxon>
        <taxon>Pseudomonadota</taxon>
        <taxon>Gammaproteobacteria</taxon>
        <taxon>Pseudomonadales</taxon>
        <taxon>Marinobacteraceae</taxon>
        <taxon>Tamilnaduibacter</taxon>
    </lineage>
</organism>
<dbReference type="Pfam" id="PF09842">
    <property type="entry name" value="DUF2069"/>
    <property type="match status" value="1"/>
</dbReference>
<feature type="transmembrane region" description="Helical" evidence="1">
    <location>
        <begin position="38"/>
        <end position="59"/>
    </location>
</feature>
<feature type="transmembrane region" description="Helical" evidence="1">
    <location>
        <begin position="92"/>
        <end position="111"/>
    </location>
</feature>
<dbReference type="OrthoDB" id="5738125at2"/>
<name>A0A2U1CT45_9GAMM</name>
<reference evidence="2 3" key="1">
    <citation type="submission" date="2018-04" db="EMBL/GenBank/DDBJ databases">
        <title>Genomic Encyclopedia of Type Strains, Phase IV (KMG-IV): sequencing the most valuable type-strain genomes for metagenomic binning, comparative biology and taxonomic classification.</title>
        <authorList>
            <person name="Goeker M."/>
        </authorList>
    </citation>
    <scope>NUCLEOTIDE SEQUENCE [LARGE SCALE GENOMIC DNA]</scope>
    <source>
        <strain evidence="2 3">DSM 28688</strain>
    </source>
</reference>
<gene>
    <name evidence="2" type="ORF">C8D92_11214</name>
</gene>
<dbReference type="Proteomes" id="UP000245887">
    <property type="component" value="Unassembled WGS sequence"/>
</dbReference>
<evidence type="ECO:0000313" key="3">
    <source>
        <dbReference type="Proteomes" id="UP000245887"/>
    </source>
</evidence>
<protein>
    <submittedName>
        <fullName evidence="2">Putative membrane protein</fullName>
    </submittedName>
</protein>
<dbReference type="InterPro" id="IPR018643">
    <property type="entry name" value="DUF2069_membrane"/>
</dbReference>
<dbReference type="AlphaFoldDB" id="A0A2U1CT45"/>